<protein>
    <submittedName>
        <fullName evidence="3">Cysteine-rich secretory protein family domain-containing protein</fullName>
    </submittedName>
</protein>
<accession>A0AAD4QWM0</accession>
<dbReference type="InterPro" id="IPR014044">
    <property type="entry name" value="CAP_dom"/>
</dbReference>
<dbReference type="InterPro" id="IPR001283">
    <property type="entry name" value="CRISP-related"/>
</dbReference>
<sequence length="192" mass="20393">MQIEISGWWREQAKYGFYTPNQVFTAENLKCDPDCNGTIGHWSAIAWETTREFGCGVAQCPNGSIRTGPDPITYVVCRYNPIANRIGERVYISGPPCTATTGCVNSPASTCDVSTSLCFVSDAPKTTASPKTTVPTKTTTQRRSGSQLSVNKPVYKSGPPCTKTSGCVNTPASTCDVESSLCFVGGVPASGK</sequence>
<dbReference type="Gene3D" id="3.40.33.10">
    <property type="entry name" value="CAP"/>
    <property type="match status" value="1"/>
</dbReference>
<evidence type="ECO:0000313" key="4">
    <source>
        <dbReference type="Proteomes" id="UP001201812"/>
    </source>
</evidence>
<evidence type="ECO:0000256" key="1">
    <source>
        <dbReference type="SAM" id="MobiDB-lite"/>
    </source>
</evidence>
<organism evidence="3 4">
    <name type="scientific">Ditylenchus destructor</name>
    <dbReference type="NCBI Taxonomy" id="166010"/>
    <lineage>
        <taxon>Eukaryota</taxon>
        <taxon>Metazoa</taxon>
        <taxon>Ecdysozoa</taxon>
        <taxon>Nematoda</taxon>
        <taxon>Chromadorea</taxon>
        <taxon>Rhabditida</taxon>
        <taxon>Tylenchina</taxon>
        <taxon>Tylenchomorpha</taxon>
        <taxon>Sphaerularioidea</taxon>
        <taxon>Anguinidae</taxon>
        <taxon>Anguininae</taxon>
        <taxon>Ditylenchus</taxon>
    </lineage>
</organism>
<keyword evidence="4" id="KW-1185">Reference proteome</keyword>
<proteinExistence type="predicted"/>
<dbReference type="EMBL" id="JAKKPZ010000524">
    <property type="protein sequence ID" value="KAI1694325.1"/>
    <property type="molecule type" value="Genomic_DNA"/>
</dbReference>
<dbReference type="AlphaFoldDB" id="A0AAD4QWM0"/>
<comment type="caution">
    <text evidence="3">The sequence shown here is derived from an EMBL/GenBank/DDBJ whole genome shotgun (WGS) entry which is preliminary data.</text>
</comment>
<dbReference type="SUPFAM" id="SSF55797">
    <property type="entry name" value="PR-1-like"/>
    <property type="match status" value="1"/>
</dbReference>
<name>A0AAD4QWM0_9BILA</name>
<feature type="domain" description="SCP" evidence="2">
    <location>
        <begin position="6"/>
        <end position="79"/>
    </location>
</feature>
<dbReference type="GO" id="GO:0005576">
    <property type="term" value="C:extracellular region"/>
    <property type="evidence" value="ECO:0007669"/>
    <property type="project" value="InterPro"/>
</dbReference>
<feature type="compositionally biased region" description="Low complexity" evidence="1">
    <location>
        <begin position="126"/>
        <end position="139"/>
    </location>
</feature>
<gene>
    <name evidence="3" type="ORF">DdX_20168</name>
</gene>
<reference evidence="3" key="1">
    <citation type="submission" date="2022-01" db="EMBL/GenBank/DDBJ databases">
        <title>Genome Sequence Resource for Two Populations of Ditylenchus destructor, the Migratory Endoparasitic Phytonematode.</title>
        <authorList>
            <person name="Zhang H."/>
            <person name="Lin R."/>
            <person name="Xie B."/>
        </authorList>
    </citation>
    <scope>NUCLEOTIDE SEQUENCE</scope>
    <source>
        <strain evidence="3">BazhouSP</strain>
    </source>
</reference>
<feature type="region of interest" description="Disordered" evidence="1">
    <location>
        <begin position="126"/>
        <end position="153"/>
    </location>
</feature>
<evidence type="ECO:0000259" key="2">
    <source>
        <dbReference type="Pfam" id="PF00188"/>
    </source>
</evidence>
<feature type="compositionally biased region" description="Polar residues" evidence="1">
    <location>
        <begin position="141"/>
        <end position="150"/>
    </location>
</feature>
<dbReference type="CDD" id="cd05380">
    <property type="entry name" value="CAP_euk"/>
    <property type="match status" value="1"/>
</dbReference>
<dbReference type="PANTHER" id="PTHR10334">
    <property type="entry name" value="CYSTEINE-RICH SECRETORY PROTEIN-RELATED"/>
    <property type="match status" value="1"/>
</dbReference>
<dbReference type="InterPro" id="IPR018244">
    <property type="entry name" value="Allrgn_V5/Tpx1_CS"/>
</dbReference>
<dbReference type="Pfam" id="PF00188">
    <property type="entry name" value="CAP"/>
    <property type="match status" value="1"/>
</dbReference>
<dbReference type="Proteomes" id="UP001201812">
    <property type="component" value="Unassembled WGS sequence"/>
</dbReference>
<dbReference type="InterPro" id="IPR035940">
    <property type="entry name" value="CAP_sf"/>
</dbReference>
<evidence type="ECO:0000313" key="3">
    <source>
        <dbReference type="EMBL" id="KAI1694325.1"/>
    </source>
</evidence>
<dbReference type="PROSITE" id="PS01009">
    <property type="entry name" value="CRISP_1"/>
    <property type="match status" value="1"/>
</dbReference>